<evidence type="ECO:0000313" key="1">
    <source>
        <dbReference type="EMBL" id="AFM05605.1"/>
    </source>
</evidence>
<gene>
    <name evidence="1" type="ordered locus">Fleli_3275</name>
</gene>
<organism evidence="1 2">
    <name type="scientific">Bernardetia litoralis (strain ATCC 23117 / DSM 6794 / NBRC 15988 / NCIMB 1366 / Fx l1 / Sio-4)</name>
    <name type="common">Flexibacter litoralis</name>
    <dbReference type="NCBI Taxonomy" id="880071"/>
    <lineage>
        <taxon>Bacteria</taxon>
        <taxon>Pseudomonadati</taxon>
        <taxon>Bacteroidota</taxon>
        <taxon>Cytophagia</taxon>
        <taxon>Cytophagales</taxon>
        <taxon>Bernardetiaceae</taxon>
        <taxon>Bernardetia</taxon>
    </lineage>
</organism>
<accession>I4ANS0</accession>
<name>I4ANS0_BERLS</name>
<dbReference type="RefSeq" id="WP_014799034.1">
    <property type="nucleotide sequence ID" value="NC_018018.1"/>
</dbReference>
<dbReference type="OrthoDB" id="5735516at2"/>
<protein>
    <recommendedName>
        <fullName evidence="3">Peptidase E</fullName>
    </recommendedName>
</protein>
<dbReference type="Proteomes" id="UP000006054">
    <property type="component" value="Chromosome"/>
</dbReference>
<dbReference type="eggNOG" id="ENOG503140B">
    <property type="taxonomic scope" value="Bacteria"/>
</dbReference>
<proteinExistence type="predicted"/>
<keyword evidence="2" id="KW-1185">Reference proteome</keyword>
<evidence type="ECO:0008006" key="3">
    <source>
        <dbReference type="Google" id="ProtNLM"/>
    </source>
</evidence>
<evidence type="ECO:0000313" key="2">
    <source>
        <dbReference type="Proteomes" id="UP000006054"/>
    </source>
</evidence>
<dbReference type="InterPro" id="IPR046525">
    <property type="entry name" value="DUF6702"/>
</dbReference>
<dbReference type="Pfam" id="PF20420">
    <property type="entry name" value="DUF6702"/>
    <property type="match status" value="1"/>
</dbReference>
<dbReference type="AlphaFoldDB" id="I4ANS0"/>
<dbReference type="KEGG" id="fli:Fleli_3275"/>
<dbReference type="STRING" id="880071.Fleli_3275"/>
<sequence length="180" mass="21477" precursor="true">MSKNHFSKITGIIFLTFSLFSFIPKHAIHLSITEMDFEVKGEKTEIQISHKIFIDDLEKALRKNYEIAFEKNKPNLSTKTQHKEIDRYIYDYLKKVVDLKINSQKTEINYIGLEFEDDVIWVYGIIEKPTSAEEKESIFIKNMILMDLFNDQRNMLYLTKEKNKKFLNFTNDERTETILF</sequence>
<reference evidence="2" key="1">
    <citation type="submission" date="2012-06" db="EMBL/GenBank/DDBJ databases">
        <title>The complete genome of Flexibacter litoralis DSM 6794.</title>
        <authorList>
            <person name="Lucas S."/>
            <person name="Copeland A."/>
            <person name="Lapidus A."/>
            <person name="Glavina del Rio T."/>
            <person name="Dalin E."/>
            <person name="Tice H."/>
            <person name="Bruce D."/>
            <person name="Goodwin L."/>
            <person name="Pitluck S."/>
            <person name="Peters L."/>
            <person name="Ovchinnikova G."/>
            <person name="Lu M."/>
            <person name="Kyrpides N."/>
            <person name="Mavromatis K."/>
            <person name="Ivanova N."/>
            <person name="Brettin T."/>
            <person name="Detter J.C."/>
            <person name="Han C."/>
            <person name="Larimer F."/>
            <person name="Land M."/>
            <person name="Hauser L."/>
            <person name="Markowitz V."/>
            <person name="Cheng J.-F."/>
            <person name="Hugenholtz P."/>
            <person name="Woyke T."/>
            <person name="Wu D."/>
            <person name="Spring S."/>
            <person name="Lang E."/>
            <person name="Kopitz M."/>
            <person name="Brambilla E."/>
            <person name="Klenk H.-P."/>
            <person name="Eisen J.A."/>
        </authorList>
    </citation>
    <scope>NUCLEOTIDE SEQUENCE [LARGE SCALE GENOMIC DNA]</scope>
    <source>
        <strain evidence="2">ATCC 23117 / DSM 6794 / NBRC 15988 / NCIMB 1366 / Sio-4</strain>
    </source>
</reference>
<dbReference type="HOGENOM" id="CLU_107087_3_0_10"/>
<dbReference type="EMBL" id="CP003345">
    <property type="protein sequence ID" value="AFM05605.1"/>
    <property type="molecule type" value="Genomic_DNA"/>
</dbReference>